<feature type="transmembrane region" description="Helical" evidence="7">
    <location>
        <begin position="420"/>
        <end position="451"/>
    </location>
</feature>
<dbReference type="PANTHER" id="PTHR42682">
    <property type="entry name" value="HYDROGENASE-4 COMPONENT F"/>
    <property type="match status" value="1"/>
</dbReference>
<feature type="transmembrane region" description="Helical" evidence="7">
    <location>
        <begin position="261"/>
        <end position="284"/>
    </location>
</feature>
<dbReference type="InterPro" id="IPR003918">
    <property type="entry name" value="NADH_UbQ_OxRdtase"/>
</dbReference>
<keyword evidence="3 7" id="KW-0812">Transmembrane</keyword>
<proteinExistence type="predicted"/>
<feature type="transmembrane region" description="Helical" evidence="7">
    <location>
        <begin position="204"/>
        <end position="223"/>
    </location>
</feature>
<evidence type="ECO:0000256" key="3">
    <source>
        <dbReference type="ARBA" id="ARBA00022692"/>
    </source>
</evidence>
<evidence type="ECO:0000256" key="1">
    <source>
        <dbReference type="ARBA" id="ARBA00004651"/>
    </source>
</evidence>
<evidence type="ECO:0000256" key="4">
    <source>
        <dbReference type="ARBA" id="ARBA00022989"/>
    </source>
</evidence>
<feature type="transmembrane region" description="Helical" evidence="7">
    <location>
        <begin position="37"/>
        <end position="55"/>
    </location>
</feature>
<comment type="caution">
    <text evidence="9">The sequence shown here is derived from an EMBL/GenBank/DDBJ whole genome shotgun (WGS) entry which is preliminary data.</text>
</comment>
<dbReference type="GeneID" id="97546982"/>
<evidence type="ECO:0000313" key="10">
    <source>
        <dbReference type="Proteomes" id="UP000245657"/>
    </source>
</evidence>
<keyword evidence="4 7" id="KW-1133">Transmembrane helix</keyword>
<dbReference type="RefSeq" id="WP_109969008.1">
    <property type="nucleotide sequence ID" value="NZ_CP176093.1"/>
</dbReference>
<keyword evidence="5" id="KW-0560">Oxidoreductase</keyword>
<dbReference type="Pfam" id="PF00361">
    <property type="entry name" value="Proton_antipo_M"/>
    <property type="match status" value="1"/>
</dbReference>
<feature type="transmembrane region" description="Helical" evidence="7">
    <location>
        <begin position="6"/>
        <end position="25"/>
    </location>
</feature>
<feature type="transmembrane region" description="Helical" evidence="7">
    <location>
        <begin position="235"/>
        <end position="255"/>
    </location>
</feature>
<evidence type="ECO:0000259" key="8">
    <source>
        <dbReference type="Pfam" id="PF00361"/>
    </source>
</evidence>
<evidence type="ECO:0000256" key="5">
    <source>
        <dbReference type="ARBA" id="ARBA00023002"/>
    </source>
</evidence>
<dbReference type="GO" id="GO:0016491">
    <property type="term" value="F:oxidoreductase activity"/>
    <property type="evidence" value="ECO:0007669"/>
    <property type="project" value="UniProtKB-KW"/>
</dbReference>
<evidence type="ECO:0000313" key="9">
    <source>
        <dbReference type="EMBL" id="PWR71390.1"/>
    </source>
</evidence>
<reference evidence="9 10" key="1">
    <citation type="submission" date="2018-05" db="EMBL/GenBank/DDBJ databases">
        <title>Draft genome of Methanospirillum lacunae Ki8-1.</title>
        <authorList>
            <person name="Dueholm M.S."/>
            <person name="Nielsen P.H."/>
            <person name="Bakmann L.F."/>
            <person name="Otzen D.E."/>
        </authorList>
    </citation>
    <scope>NUCLEOTIDE SEQUENCE [LARGE SCALE GENOMIC DNA]</scope>
    <source>
        <strain evidence="9 10">Ki8-1</strain>
    </source>
</reference>
<dbReference type="AlphaFoldDB" id="A0A2V2MYM3"/>
<feature type="transmembrane region" description="Helical" evidence="7">
    <location>
        <begin position="472"/>
        <end position="495"/>
    </location>
</feature>
<dbReference type="GO" id="GO:0008137">
    <property type="term" value="F:NADH dehydrogenase (ubiquinone) activity"/>
    <property type="evidence" value="ECO:0007669"/>
    <property type="project" value="InterPro"/>
</dbReference>
<evidence type="ECO:0000256" key="2">
    <source>
        <dbReference type="ARBA" id="ARBA00022475"/>
    </source>
</evidence>
<dbReference type="NCBIfam" id="NF006418">
    <property type="entry name" value="PRK08667.1"/>
    <property type="match status" value="1"/>
</dbReference>
<dbReference type="Proteomes" id="UP000245657">
    <property type="component" value="Unassembled WGS sequence"/>
</dbReference>
<keyword evidence="10" id="KW-1185">Reference proteome</keyword>
<gene>
    <name evidence="9" type="ORF">DK846_11025</name>
</gene>
<dbReference type="InterPro" id="IPR001750">
    <property type="entry name" value="ND/Mrp_TM"/>
</dbReference>
<feature type="domain" description="NADH:quinone oxidoreductase/Mrp antiporter transmembrane" evidence="8">
    <location>
        <begin position="133"/>
        <end position="429"/>
    </location>
</feature>
<dbReference type="OrthoDB" id="371891at2157"/>
<keyword evidence="6 7" id="KW-0472">Membrane</keyword>
<feature type="transmembrane region" description="Helical" evidence="7">
    <location>
        <begin position="133"/>
        <end position="151"/>
    </location>
</feature>
<dbReference type="GO" id="GO:0005886">
    <property type="term" value="C:plasma membrane"/>
    <property type="evidence" value="ECO:0007669"/>
    <property type="project" value="UniProtKB-SubCell"/>
</dbReference>
<feature type="transmembrane region" description="Helical" evidence="7">
    <location>
        <begin position="163"/>
        <end position="184"/>
    </location>
</feature>
<dbReference type="GO" id="GO:0042773">
    <property type="term" value="P:ATP synthesis coupled electron transport"/>
    <property type="evidence" value="ECO:0007669"/>
    <property type="project" value="InterPro"/>
</dbReference>
<name>A0A2V2MYM3_9EURY</name>
<organism evidence="9 10">
    <name type="scientific">Methanospirillum lacunae</name>
    <dbReference type="NCBI Taxonomy" id="668570"/>
    <lineage>
        <taxon>Archaea</taxon>
        <taxon>Methanobacteriati</taxon>
        <taxon>Methanobacteriota</taxon>
        <taxon>Stenosarchaea group</taxon>
        <taxon>Methanomicrobia</taxon>
        <taxon>Methanomicrobiales</taxon>
        <taxon>Methanospirillaceae</taxon>
        <taxon>Methanospirillum</taxon>
    </lineage>
</organism>
<accession>A0A2V2MYM3</accession>
<feature type="transmembrane region" description="Helical" evidence="7">
    <location>
        <begin position="110"/>
        <end position="127"/>
    </location>
</feature>
<protein>
    <submittedName>
        <fullName evidence="9">Hydrogenase membrane subunit</fullName>
    </submittedName>
</protein>
<feature type="transmembrane region" description="Helical" evidence="7">
    <location>
        <begin position="75"/>
        <end position="98"/>
    </location>
</feature>
<feature type="transmembrane region" description="Helical" evidence="7">
    <location>
        <begin position="501"/>
        <end position="523"/>
    </location>
</feature>
<dbReference type="Gene3D" id="1.20.5.2700">
    <property type="match status" value="1"/>
</dbReference>
<feature type="transmembrane region" description="Helical" evidence="7">
    <location>
        <begin position="326"/>
        <end position="350"/>
    </location>
</feature>
<dbReference type="InterPro" id="IPR052175">
    <property type="entry name" value="ComplexI-like_HydComp"/>
</dbReference>
<dbReference type="PRINTS" id="PR01437">
    <property type="entry name" value="NUOXDRDTASE4"/>
</dbReference>
<comment type="subcellular location">
    <subcellularLocation>
        <location evidence="1">Cell membrane</location>
        <topology evidence="1">Multi-pass membrane protein</topology>
    </subcellularLocation>
</comment>
<evidence type="ECO:0000256" key="7">
    <source>
        <dbReference type="SAM" id="Phobius"/>
    </source>
</evidence>
<sequence length="643" mass="69413">MIDLFIPAVFFYLAAGVIPIWLTGIRSYRYCSLLQGCAGALTILASASALLRITGGERISFSLTPLFPVILGIDRLTAAFSLLLGILTIAVCCYSPGYIARMHGGRSRDLLCSLIPIFLTSMLLVLLSRTTCAFLFFWEIMAISSFFLVLIEYQDEKTRKAAFFYLAMTQLSTVCIFLGVIQLYLNSGSFEFPTGISITTLPGLLAFLSIFLGIAIKAGAIPFHKWLPYAHPAAASPVSALMSGMMLNTALYMLVRAVTGFFIPNITSGLVILFFGCLTAVLGVMYAVKEQDLKGLLAYSSIDNTGVILTGIGLFVVFTATGHQAIGTMALLGAVFHAVSHGLFKGLLFLTAGSVNMATGTRNIDELGGLLVRMPWTGGLFFVGVLAISALPPLNGFAGELLIYQALITGLMQSEPLMQVLLVIVLSLFGLTGALTAVCFVKAFGLTFLALPRTPAAKQAHEVPLMMRAGPAVLSIACILSGIFSSQILSILGYPGYLPDLLLLSILLIGALALTYAAVYSLASRETRISITWGCGMQDPTSKMEYTGSGFTEPVVRIFAPIFRTRITFSKEYQDSEHCFVRSGTARIELMKFFEEYLYLPVARLIDSYGSAVSRLQNGNVDTYVLYVFGAVVVLVVVMGWLA</sequence>
<feature type="transmembrane region" description="Helical" evidence="7">
    <location>
        <begin position="370"/>
        <end position="391"/>
    </location>
</feature>
<dbReference type="EMBL" id="QGMY01000008">
    <property type="protein sequence ID" value="PWR71390.1"/>
    <property type="molecule type" value="Genomic_DNA"/>
</dbReference>
<keyword evidence="2" id="KW-1003">Cell membrane</keyword>
<feature type="transmembrane region" description="Helical" evidence="7">
    <location>
        <begin position="296"/>
        <end position="320"/>
    </location>
</feature>
<evidence type="ECO:0000256" key="6">
    <source>
        <dbReference type="ARBA" id="ARBA00023136"/>
    </source>
</evidence>
<feature type="transmembrane region" description="Helical" evidence="7">
    <location>
        <begin position="624"/>
        <end position="642"/>
    </location>
</feature>
<dbReference type="PANTHER" id="PTHR42682:SF3">
    <property type="entry name" value="FORMATE HYDROGENLYASE SUBUNIT 3-RELATED"/>
    <property type="match status" value="1"/>
</dbReference>